<feature type="transmembrane region" description="Helical" evidence="10">
    <location>
        <begin position="197"/>
        <end position="220"/>
    </location>
</feature>
<feature type="transmembrane region" description="Helical" evidence="10">
    <location>
        <begin position="51"/>
        <end position="81"/>
    </location>
</feature>
<dbReference type="GO" id="GO:0005886">
    <property type="term" value="C:plasma membrane"/>
    <property type="evidence" value="ECO:0007669"/>
    <property type="project" value="UniProtKB-SubCell"/>
</dbReference>
<comment type="subcellular location">
    <subcellularLocation>
        <location evidence="1">Cell membrane</location>
        <topology evidence="1">Multi-pass membrane protein</topology>
    </subcellularLocation>
</comment>
<evidence type="ECO:0000256" key="3">
    <source>
        <dbReference type="ARBA" id="ARBA00022106"/>
    </source>
</evidence>
<evidence type="ECO:0000256" key="4">
    <source>
        <dbReference type="ARBA" id="ARBA00022448"/>
    </source>
</evidence>
<comment type="similarity">
    <text evidence="2">Belongs to the multi antimicrobial extrusion (MATE) (TC 2.A.66.1) family. MepA subfamily.</text>
</comment>
<dbReference type="GO" id="GO:0042910">
    <property type="term" value="F:xenobiotic transmembrane transporter activity"/>
    <property type="evidence" value="ECO:0007669"/>
    <property type="project" value="InterPro"/>
</dbReference>
<evidence type="ECO:0000256" key="6">
    <source>
        <dbReference type="ARBA" id="ARBA00022692"/>
    </source>
</evidence>
<evidence type="ECO:0000256" key="7">
    <source>
        <dbReference type="ARBA" id="ARBA00022989"/>
    </source>
</evidence>
<evidence type="ECO:0000256" key="5">
    <source>
        <dbReference type="ARBA" id="ARBA00022475"/>
    </source>
</evidence>
<dbReference type="PANTHER" id="PTHR43823">
    <property type="entry name" value="SPORULATION PROTEIN YKVU"/>
    <property type="match status" value="1"/>
</dbReference>
<evidence type="ECO:0000313" key="11">
    <source>
        <dbReference type="EMBL" id="PHN03012.1"/>
    </source>
</evidence>
<dbReference type="PANTHER" id="PTHR43823:SF3">
    <property type="entry name" value="MULTIDRUG EXPORT PROTEIN MEPA"/>
    <property type="match status" value="1"/>
</dbReference>
<comment type="caution">
    <text evidence="11">The sequence shown here is derived from an EMBL/GenBank/DDBJ whole genome shotgun (WGS) entry which is preliminary data.</text>
</comment>
<dbReference type="PIRSF" id="PIRSF006603">
    <property type="entry name" value="DinF"/>
    <property type="match status" value="1"/>
</dbReference>
<keyword evidence="6 10" id="KW-0812">Transmembrane</keyword>
<evidence type="ECO:0000256" key="10">
    <source>
        <dbReference type="SAM" id="Phobius"/>
    </source>
</evidence>
<sequence>MKPKASSKELGTKSIGSLLVKMGVPAAIGILVMSINFIVDTIFVGRFVGTMGIAAITVVMPISFFFSSIGMAIGVGGASVISRALGAGEHDKAVITLGNMACLTVIMAITVVSGGYFFDTPILQLFGAQGDILAPAQSYFGIVLTGIPCLAWAMMANNAMRAEGKPKNSMVSMLIPAITNIILDPILIVWLDMGLEGAALATTISYYAAALYTLWFFVFGGSELKAFWNYLQLQWKVVREIFSIGFVTLARQGAVSLLTIVLNNALFQYGSELSVAIYGVINRVMMFANFPVLGVTQGFLPIAGYNYGAEQWKRVKDTIRIALVAGTGIALIIFFGVMFFARPLVALFTQDPELLSQGPEALRMVFLATPLITAQLVGSAYFQAVGKPIPALFLTLTKQGFFLVPLVLTLPLFFQLDGVWYAFPVADILAASVTLWALRREIKRNLNSFIRQQAKETEKEKVLV</sequence>
<dbReference type="NCBIfam" id="TIGR00797">
    <property type="entry name" value="matE"/>
    <property type="match status" value="1"/>
</dbReference>
<feature type="transmembrane region" description="Helical" evidence="10">
    <location>
        <begin position="171"/>
        <end position="191"/>
    </location>
</feature>
<protein>
    <recommendedName>
        <fullName evidence="3">Multidrug export protein MepA</fullName>
    </recommendedName>
</protein>
<keyword evidence="4" id="KW-0813">Transport</keyword>
<evidence type="ECO:0000256" key="1">
    <source>
        <dbReference type="ARBA" id="ARBA00004651"/>
    </source>
</evidence>
<evidence type="ECO:0000313" key="12">
    <source>
        <dbReference type="Proteomes" id="UP000223913"/>
    </source>
</evidence>
<dbReference type="InterPro" id="IPR002528">
    <property type="entry name" value="MATE_fam"/>
</dbReference>
<organism evidence="11 12">
    <name type="scientific">Flavilitoribacter nigricans (strain ATCC 23147 / DSM 23189 / NBRC 102662 / NCIMB 1420 / SS-2)</name>
    <name type="common">Lewinella nigricans</name>
    <dbReference type="NCBI Taxonomy" id="1122177"/>
    <lineage>
        <taxon>Bacteria</taxon>
        <taxon>Pseudomonadati</taxon>
        <taxon>Bacteroidota</taxon>
        <taxon>Saprospiria</taxon>
        <taxon>Saprospirales</taxon>
        <taxon>Lewinellaceae</taxon>
        <taxon>Flavilitoribacter</taxon>
    </lineage>
</organism>
<dbReference type="Proteomes" id="UP000223913">
    <property type="component" value="Unassembled WGS sequence"/>
</dbReference>
<dbReference type="GO" id="GO:0015297">
    <property type="term" value="F:antiporter activity"/>
    <property type="evidence" value="ECO:0007669"/>
    <property type="project" value="InterPro"/>
</dbReference>
<evidence type="ECO:0000256" key="2">
    <source>
        <dbReference type="ARBA" id="ARBA00008417"/>
    </source>
</evidence>
<dbReference type="CDD" id="cd13143">
    <property type="entry name" value="MATE_MepA_like"/>
    <property type="match status" value="1"/>
</dbReference>
<dbReference type="GO" id="GO:0046677">
    <property type="term" value="P:response to antibiotic"/>
    <property type="evidence" value="ECO:0007669"/>
    <property type="project" value="UniProtKB-KW"/>
</dbReference>
<reference evidence="11 12" key="1">
    <citation type="submission" date="2017-10" db="EMBL/GenBank/DDBJ databases">
        <title>The draft genome sequence of Lewinella nigricans NBRC 102662.</title>
        <authorList>
            <person name="Wang K."/>
        </authorList>
    </citation>
    <scope>NUCLEOTIDE SEQUENCE [LARGE SCALE GENOMIC DNA]</scope>
    <source>
        <strain evidence="11 12">NBRC 102662</strain>
    </source>
</reference>
<keyword evidence="12" id="KW-1185">Reference proteome</keyword>
<dbReference type="OrthoDB" id="9811110at2"/>
<feature type="transmembrane region" description="Helical" evidence="10">
    <location>
        <begin position="241"/>
        <end position="266"/>
    </location>
</feature>
<feature type="transmembrane region" description="Helical" evidence="10">
    <location>
        <begin position="419"/>
        <end position="438"/>
    </location>
</feature>
<dbReference type="EMBL" id="PDUD01000034">
    <property type="protein sequence ID" value="PHN03012.1"/>
    <property type="molecule type" value="Genomic_DNA"/>
</dbReference>
<keyword evidence="9" id="KW-0046">Antibiotic resistance</keyword>
<proteinExistence type="inferred from homology"/>
<keyword evidence="7 10" id="KW-1133">Transmembrane helix</keyword>
<dbReference type="InterPro" id="IPR045070">
    <property type="entry name" value="MATE_MepA-like"/>
</dbReference>
<feature type="transmembrane region" description="Helical" evidence="10">
    <location>
        <begin position="361"/>
        <end position="382"/>
    </location>
</feature>
<name>A0A2D0N393_FLAN2</name>
<dbReference type="Pfam" id="PF01554">
    <property type="entry name" value="MatE"/>
    <property type="match status" value="2"/>
</dbReference>
<feature type="transmembrane region" description="Helical" evidence="10">
    <location>
        <begin position="20"/>
        <end position="39"/>
    </location>
</feature>
<keyword evidence="8 10" id="KW-0472">Membrane</keyword>
<feature type="transmembrane region" description="Helical" evidence="10">
    <location>
        <begin position="389"/>
        <end position="413"/>
    </location>
</feature>
<keyword evidence="5" id="KW-1003">Cell membrane</keyword>
<dbReference type="InterPro" id="IPR051327">
    <property type="entry name" value="MATE_MepA_subfamily"/>
</dbReference>
<feature type="transmembrane region" description="Helical" evidence="10">
    <location>
        <begin position="286"/>
        <end position="307"/>
    </location>
</feature>
<gene>
    <name evidence="11" type="ORF">CRP01_28420</name>
</gene>
<feature type="transmembrane region" description="Helical" evidence="10">
    <location>
        <begin position="93"/>
        <end position="118"/>
    </location>
</feature>
<evidence type="ECO:0000256" key="9">
    <source>
        <dbReference type="ARBA" id="ARBA00023251"/>
    </source>
</evidence>
<accession>A0A2D0N393</accession>
<evidence type="ECO:0000256" key="8">
    <source>
        <dbReference type="ARBA" id="ARBA00023136"/>
    </source>
</evidence>
<dbReference type="RefSeq" id="WP_099153453.1">
    <property type="nucleotide sequence ID" value="NZ_PDUD01000034.1"/>
</dbReference>
<dbReference type="AlphaFoldDB" id="A0A2D0N393"/>
<feature type="transmembrane region" description="Helical" evidence="10">
    <location>
        <begin position="138"/>
        <end position="159"/>
    </location>
</feature>
<dbReference type="InterPro" id="IPR048279">
    <property type="entry name" value="MdtK-like"/>
</dbReference>
<feature type="transmembrane region" description="Helical" evidence="10">
    <location>
        <begin position="319"/>
        <end position="341"/>
    </location>
</feature>